<evidence type="ECO:0000313" key="3">
    <source>
        <dbReference type="Proteomes" id="UP000053593"/>
    </source>
</evidence>
<keyword evidence="1" id="KW-0732">Signal</keyword>
<dbReference type="Proteomes" id="UP000053593">
    <property type="component" value="Unassembled WGS sequence"/>
</dbReference>
<feature type="signal peptide" evidence="1">
    <location>
        <begin position="1"/>
        <end position="21"/>
    </location>
</feature>
<gene>
    <name evidence="2" type="ORF">GYMLUDRAFT_253394</name>
</gene>
<accession>A0A0D0AIM1</accession>
<proteinExistence type="predicted"/>
<reference evidence="2 3" key="1">
    <citation type="submission" date="2014-04" db="EMBL/GenBank/DDBJ databases">
        <title>Evolutionary Origins and Diversification of the Mycorrhizal Mutualists.</title>
        <authorList>
            <consortium name="DOE Joint Genome Institute"/>
            <consortium name="Mycorrhizal Genomics Consortium"/>
            <person name="Kohler A."/>
            <person name="Kuo A."/>
            <person name="Nagy L.G."/>
            <person name="Floudas D."/>
            <person name="Copeland A."/>
            <person name="Barry K.W."/>
            <person name="Cichocki N."/>
            <person name="Veneault-Fourrey C."/>
            <person name="LaButti K."/>
            <person name="Lindquist E.A."/>
            <person name="Lipzen A."/>
            <person name="Lundell T."/>
            <person name="Morin E."/>
            <person name="Murat C."/>
            <person name="Riley R."/>
            <person name="Ohm R."/>
            <person name="Sun H."/>
            <person name="Tunlid A."/>
            <person name="Henrissat B."/>
            <person name="Grigoriev I.V."/>
            <person name="Hibbett D.S."/>
            <person name="Martin F."/>
        </authorList>
    </citation>
    <scope>NUCLEOTIDE SEQUENCE [LARGE SCALE GENOMIC DNA]</scope>
    <source>
        <strain evidence="2 3">FD-317 M1</strain>
    </source>
</reference>
<organism evidence="2 3">
    <name type="scientific">Collybiopsis luxurians FD-317 M1</name>
    <dbReference type="NCBI Taxonomy" id="944289"/>
    <lineage>
        <taxon>Eukaryota</taxon>
        <taxon>Fungi</taxon>
        <taxon>Dikarya</taxon>
        <taxon>Basidiomycota</taxon>
        <taxon>Agaricomycotina</taxon>
        <taxon>Agaricomycetes</taxon>
        <taxon>Agaricomycetidae</taxon>
        <taxon>Agaricales</taxon>
        <taxon>Marasmiineae</taxon>
        <taxon>Omphalotaceae</taxon>
        <taxon>Collybiopsis</taxon>
        <taxon>Collybiopsis luxurians</taxon>
    </lineage>
</organism>
<protein>
    <submittedName>
        <fullName evidence="2">Uncharacterized protein</fullName>
    </submittedName>
</protein>
<evidence type="ECO:0000313" key="2">
    <source>
        <dbReference type="EMBL" id="KIK49965.1"/>
    </source>
</evidence>
<sequence length="296" mass="32500">MSATFFPSFTMLFIIVNNLPATFHIFAQLPRSVALSPFLQKIGRPTTQSSTSLTITASTGLKAHTTIHDFQVVTYPDMPTLPTFMNPQPAPAVVPFASGPISSTNSQFGIPENAAPFNGIHNINAACVDDVHNGQSTFSTCIKSNTYDDFFRTNAEASMSAIVRSITTPPASLSVIRSTLFAEFAVGVDLLEKVPSLALNIIYLALRLSEPPDYGYVNSLQALLDSPLFIIISLREFVLENWRDNLILSAFLKRHSGIKKLKVDAHHWINRPLDYLGDAAVLWNITMFRGSPANVK</sequence>
<name>A0A0D0AIM1_9AGAR</name>
<feature type="chain" id="PRO_5002218748" evidence="1">
    <location>
        <begin position="22"/>
        <end position="296"/>
    </location>
</feature>
<dbReference type="AlphaFoldDB" id="A0A0D0AIM1"/>
<dbReference type="HOGENOM" id="CLU_1053924_0_0_1"/>
<dbReference type="EMBL" id="KN834948">
    <property type="protein sequence ID" value="KIK49965.1"/>
    <property type="molecule type" value="Genomic_DNA"/>
</dbReference>
<evidence type="ECO:0000256" key="1">
    <source>
        <dbReference type="SAM" id="SignalP"/>
    </source>
</evidence>
<keyword evidence="3" id="KW-1185">Reference proteome</keyword>